<dbReference type="PANTHER" id="PTHR33964">
    <property type="entry name" value="RE45066P-RELATED"/>
    <property type="match status" value="1"/>
</dbReference>
<evidence type="ECO:0000313" key="2">
    <source>
        <dbReference type="EnsemblMetazoa" id="tetur08g04430.1"/>
    </source>
</evidence>
<evidence type="ECO:0008006" key="4">
    <source>
        <dbReference type="Google" id="ProtNLM"/>
    </source>
</evidence>
<keyword evidence="1" id="KW-0732">Signal</keyword>
<dbReference type="EnsemblMetazoa" id="tetur08g04430.1">
    <property type="protein sequence ID" value="tetur08g04430.1"/>
    <property type="gene ID" value="tetur08g04430"/>
</dbReference>
<sequence>MKLILFTIFLIFASIITIRADKKKSSSKIPDELENNATGSCEHLFNHTAAMVEPVLLVNRTEWPTTTDAINKHCDLGATVYKSMRRYGKCLSGLARQALNVFLHGMKKFIQSTCSNQQKKQDTMEILKCASSESLPGWNKCLNQANRQLDFASDNSTGVEMVGNVCCIYSSMLDCVSANTKSRSDCGKTRDTTTFLRSSISLVMKDVMELICSRYSNQEECNINNPKGVSLLKVVGESNHKVKGAFMLTPLLKTAEKLAAVDEDEVQH</sequence>
<name>T1KBK7_TETUR</name>
<reference evidence="2" key="2">
    <citation type="submission" date="2015-06" db="UniProtKB">
        <authorList>
            <consortium name="EnsemblMetazoa"/>
        </authorList>
    </citation>
    <scope>IDENTIFICATION</scope>
</reference>
<dbReference type="OrthoDB" id="6518143at2759"/>
<organism evidence="2 3">
    <name type="scientific">Tetranychus urticae</name>
    <name type="common">Two-spotted spider mite</name>
    <dbReference type="NCBI Taxonomy" id="32264"/>
    <lineage>
        <taxon>Eukaryota</taxon>
        <taxon>Metazoa</taxon>
        <taxon>Ecdysozoa</taxon>
        <taxon>Arthropoda</taxon>
        <taxon>Chelicerata</taxon>
        <taxon>Arachnida</taxon>
        <taxon>Acari</taxon>
        <taxon>Acariformes</taxon>
        <taxon>Trombidiformes</taxon>
        <taxon>Prostigmata</taxon>
        <taxon>Eleutherengona</taxon>
        <taxon>Raphignathae</taxon>
        <taxon>Tetranychoidea</taxon>
        <taxon>Tetranychidae</taxon>
        <taxon>Tetranychus</taxon>
    </lineage>
</organism>
<reference evidence="3" key="1">
    <citation type="submission" date="2011-08" db="EMBL/GenBank/DDBJ databases">
        <authorList>
            <person name="Rombauts S."/>
        </authorList>
    </citation>
    <scope>NUCLEOTIDE SEQUENCE</scope>
    <source>
        <strain evidence="3">London</strain>
    </source>
</reference>
<gene>
    <name evidence="2" type="primary">107362253</name>
</gene>
<dbReference type="HOGENOM" id="CLU_1039480_0_0_1"/>
<feature type="chain" id="PRO_5004591455" description="DUF19 domain-containing protein" evidence="1">
    <location>
        <begin position="21"/>
        <end position="268"/>
    </location>
</feature>
<evidence type="ECO:0000256" key="1">
    <source>
        <dbReference type="SAM" id="SignalP"/>
    </source>
</evidence>
<protein>
    <recommendedName>
        <fullName evidence="4">DUF19 domain-containing protein</fullName>
    </recommendedName>
</protein>
<dbReference type="OMA" id="RTEWPTT"/>
<evidence type="ECO:0000313" key="3">
    <source>
        <dbReference type="Proteomes" id="UP000015104"/>
    </source>
</evidence>
<dbReference type="KEGG" id="tut:107362253"/>
<accession>T1KBK7</accession>
<dbReference type="PANTHER" id="PTHR33964:SF1">
    <property type="entry name" value="RE45066P"/>
    <property type="match status" value="1"/>
</dbReference>
<feature type="signal peptide" evidence="1">
    <location>
        <begin position="1"/>
        <end position="20"/>
    </location>
</feature>
<dbReference type="Proteomes" id="UP000015104">
    <property type="component" value="Unassembled WGS sequence"/>
</dbReference>
<dbReference type="EMBL" id="CAEY01001951">
    <property type="status" value="NOT_ANNOTATED_CDS"/>
    <property type="molecule type" value="Genomic_DNA"/>
</dbReference>
<proteinExistence type="predicted"/>
<keyword evidence="3" id="KW-1185">Reference proteome</keyword>
<dbReference type="AlphaFoldDB" id="T1KBK7"/>